<evidence type="ECO:0000259" key="2">
    <source>
        <dbReference type="Pfam" id="PF14339"/>
    </source>
</evidence>
<feature type="chain" id="PRO_5038643054" description="DUF4394 domain-containing protein" evidence="1">
    <location>
        <begin position="26"/>
        <end position="308"/>
    </location>
</feature>
<keyword evidence="1" id="KW-0732">Signal</keyword>
<sequence length="308" mass="29971">MSRSFKVGIAAVAVAGVMAVAPVLAGVSSVAPAAATSDSSSASVNAAAKNLISAARSVAGTLRVVGLADGGDTLVQFNPLKPGRITGSVAVSGLTGGDTALVGIDYRVQDGNLYGVGDNAASAGVYSINASTGVATQVTRLTVALSGTTFGVDFNPAANALRVVSDAGQNLRQPFATPGAATVADGALSYAAPATATGVNGAAYTNNDLDPNTATTLFVLDTALDQVAIQSPANAGSLAPTGKLGVDASGVTGFDVYSVLRNGSSVGSIGLAAVNGSLYEVGLLNGTATSLGVIGADVTDIAVPLVQR</sequence>
<dbReference type="EMBL" id="FXBM01000002">
    <property type="protein sequence ID" value="SMH42923.1"/>
    <property type="molecule type" value="Genomic_DNA"/>
</dbReference>
<dbReference type="Pfam" id="PF14339">
    <property type="entry name" value="DUF4394"/>
    <property type="match status" value="1"/>
</dbReference>
<feature type="signal peptide" evidence="1">
    <location>
        <begin position="1"/>
        <end position="25"/>
    </location>
</feature>
<keyword evidence="4" id="KW-1185">Reference proteome</keyword>
<dbReference type="RefSeq" id="WP_208856934.1">
    <property type="nucleotide sequence ID" value="NZ_FXBM01000002.1"/>
</dbReference>
<dbReference type="Proteomes" id="UP000193711">
    <property type="component" value="Unassembled WGS sequence"/>
</dbReference>
<dbReference type="AlphaFoldDB" id="A0A1X7NY71"/>
<reference evidence="4" key="1">
    <citation type="submission" date="2017-04" db="EMBL/GenBank/DDBJ databases">
        <authorList>
            <person name="Varghese N."/>
            <person name="Submissions S."/>
        </authorList>
    </citation>
    <scope>NUCLEOTIDE SEQUENCE [LARGE SCALE GENOMIC DNA]</scope>
    <source>
        <strain evidence="4">VKM Ac-2121</strain>
    </source>
</reference>
<name>A0A1X7NY71_9MICO</name>
<evidence type="ECO:0000256" key="1">
    <source>
        <dbReference type="SAM" id="SignalP"/>
    </source>
</evidence>
<dbReference type="InterPro" id="IPR025507">
    <property type="entry name" value="DUF4394"/>
</dbReference>
<organism evidence="3 4">
    <name type="scientific">Rathayibacter oskolensis</name>
    <dbReference type="NCBI Taxonomy" id="1891671"/>
    <lineage>
        <taxon>Bacteria</taxon>
        <taxon>Bacillati</taxon>
        <taxon>Actinomycetota</taxon>
        <taxon>Actinomycetes</taxon>
        <taxon>Micrococcales</taxon>
        <taxon>Microbacteriaceae</taxon>
        <taxon>Rathayibacter</taxon>
    </lineage>
</organism>
<gene>
    <name evidence="3" type="ORF">SAMN06295885_2104</name>
</gene>
<protein>
    <recommendedName>
        <fullName evidence="2">DUF4394 domain-containing protein</fullName>
    </recommendedName>
</protein>
<evidence type="ECO:0000313" key="3">
    <source>
        <dbReference type="EMBL" id="SMH42923.1"/>
    </source>
</evidence>
<feature type="domain" description="DUF4394" evidence="2">
    <location>
        <begin position="73"/>
        <end position="302"/>
    </location>
</feature>
<evidence type="ECO:0000313" key="4">
    <source>
        <dbReference type="Proteomes" id="UP000193711"/>
    </source>
</evidence>
<dbReference type="STRING" id="1891671.SAMN06295885_2104"/>
<proteinExistence type="predicted"/>
<accession>A0A1X7NY71</accession>